<feature type="signal peptide" evidence="1">
    <location>
        <begin position="1"/>
        <end position="20"/>
    </location>
</feature>
<gene>
    <name evidence="2" type="ordered locus">AALP_Aa6g187400</name>
</gene>
<evidence type="ECO:0000313" key="2">
    <source>
        <dbReference type="EMBL" id="KFK32003.1"/>
    </source>
</evidence>
<dbReference type="Gramene" id="KFK32003">
    <property type="protein sequence ID" value="KFK32003"/>
    <property type="gene ID" value="AALP_AA6G187400"/>
</dbReference>
<protein>
    <submittedName>
        <fullName evidence="2">Uncharacterized protein</fullName>
    </submittedName>
</protein>
<dbReference type="Proteomes" id="UP000029120">
    <property type="component" value="Chromosome 6"/>
</dbReference>
<accession>A0A087GQ51</accession>
<keyword evidence="3" id="KW-1185">Reference proteome</keyword>
<organism evidence="2 3">
    <name type="scientific">Arabis alpina</name>
    <name type="common">Alpine rock-cress</name>
    <dbReference type="NCBI Taxonomy" id="50452"/>
    <lineage>
        <taxon>Eukaryota</taxon>
        <taxon>Viridiplantae</taxon>
        <taxon>Streptophyta</taxon>
        <taxon>Embryophyta</taxon>
        <taxon>Tracheophyta</taxon>
        <taxon>Spermatophyta</taxon>
        <taxon>Magnoliopsida</taxon>
        <taxon>eudicotyledons</taxon>
        <taxon>Gunneridae</taxon>
        <taxon>Pentapetalae</taxon>
        <taxon>rosids</taxon>
        <taxon>malvids</taxon>
        <taxon>Brassicales</taxon>
        <taxon>Brassicaceae</taxon>
        <taxon>Arabideae</taxon>
        <taxon>Arabis</taxon>
    </lineage>
</organism>
<feature type="chain" id="PRO_5001822367" evidence="1">
    <location>
        <begin position="21"/>
        <end position="81"/>
    </location>
</feature>
<sequence length="81" mass="8857">MGNHFLTLSLLLVIVCVCLSIITTKLNPKETTISASEFASEIHGVKILHQPSDTKLAQLGVASWPKSVPFSISLPLCFTRY</sequence>
<evidence type="ECO:0000313" key="3">
    <source>
        <dbReference type="Proteomes" id="UP000029120"/>
    </source>
</evidence>
<reference evidence="3" key="1">
    <citation type="journal article" date="2015" name="Nat. Plants">
        <title>Genome expansion of Arabis alpina linked with retrotransposition and reduced symmetric DNA methylation.</title>
        <authorList>
            <person name="Willing E.M."/>
            <person name="Rawat V."/>
            <person name="Mandakova T."/>
            <person name="Maumus F."/>
            <person name="James G.V."/>
            <person name="Nordstroem K.J."/>
            <person name="Becker C."/>
            <person name="Warthmann N."/>
            <person name="Chica C."/>
            <person name="Szarzynska B."/>
            <person name="Zytnicki M."/>
            <person name="Albani M.C."/>
            <person name="Kiefer C."/>
            <person name="Bergonzi S."/>
            <person name="Castaings L."/>
            <person name="Mateos J.L."/>
            <person name="Berns M.C."/>
            <person name="Bujdoso N."/>
            <person name="Piofczyk T."/>
            <person name="de Lorenzo L."/>
            <person name="Barrero-Sicilia C."/>
            <person name="Mateos I."/>
            <person name="Piednoel M."/>
            <person name="Hagmann J."/>
            <person name="Chen-Min-Tao R."/>
            <person name="Iglesias-Fernandez R."/>
            <person name="Schuster S.C."/>
            <person name="Alonso-Blanco C."/>
            <person name="Roudier F."/>
            <person name="Carbonero P."/>
            <person name="Paz-Ares J."/>
            <person name="Davis S.J."/>
            <person name="Pecinka A."/>
            <person name="Quesneville H."/>
            <person name="Colot V."/>
            <person name="Lysak M.A."/>
            <person name="Weigel D."/>
            <person name="Coupland G."/>
            <person name="Schneeberger K."/>
        </authorList>
    </citation>
    <scope>NUCLEOTIDE SEQUENCE [LARGE SCALE GENOMIC DNA]</scope>
    <source>
        <strain evidence="3">cv. Pajares</strain>
    </source>
</reference>
<keyword evidence="1" id="KW-0732">Signal</keyword>
<dbReference type="AlphaFoldDB" id="A0A087GQ51"/>
<proteinExistence type="predicted"/>
<dbReference type="OrthoDB" id="1095078at2759"/>
<evidence type="ECO:0000256" key="1">
    <source>
        <dbReference type="SAM" id="SignalP"/>
    </source>
</evidence>
<name>A0A087GQ51_ARAAL</name>
<dbReference type="EMBL" id="CM002874">
    <property type="protein sequence ID" value="KFK32003.1"/>
    <property type="molecule type" value="Genomic_DNA"/>
</dbReference>